<dbReference type="AlphaFoldDB" id="A0A1B1AEU8"/>
<keyword evidence="1" id="KW-0479">Metal-binding</keyword>
<keyword evidence="1" id="KW-0813">Transport</keyword>
<proteinExistence type="inferred from homology"/>
<dbReference type="InterPro" id="IPR009050">
    <property type="entry name" value="Globin-like_sf"/>
</dbReference>
<dbReference type="KEGG" id="cbot:ATE48_03720"/>
<comment type="similarity">
    <text evidence="1">Belongs to the globin family.</text>
</comment>
<dbReference type="SUPFAM" id="SSF46458">
    <property type="entry name" value="Globin-like"/>
    <property type="match status" value="1"/>
</dbReference>
<dbReference type="OrthoDB" id="7594567at2"/>
<organism evidence="3 4">
    <name type="scientific">Candidatus Viadribacter manganicus</name>
    <dbReference type="NCBI Taxonomy" id="1759059"/>
    <lineage>
        <taxon>Bacteria</taxon>
        <taxon>Pseudomonadati</taxon>
        <taxon>Pseudomonadota</taxon>
        <taxon>Alphaproteobacteria</taxon>
        <taxon>Hyphomonadales</taxon>
        <taxon>Hyphomonadaceae</taxon>
        <taxon>Candidatus Viadribacter</taxon>
    </lineage>
</organism>
<evidence type="ECO:0000313" key="3">
    <source>
        <dbReference type="EMBL" id="ANP45090.1"/>
    </source>
</evidence>
<dbReference type="Pfam" id="PF00042">
    <property type="entry name" value="Globin"/>
    <property type="match status" value="1"/>
</dbReference>
<reference evidence="3 4" key="1">
    <citation type="submission" date="2015-11" db="EMBL/GenBank/DDBJ databases">
        <title>Whole-Genome Sequence of Candidatus Oderbacter manganicum from the National Park Lower Oder Valley, Germany.</title>
        <authorList>
            <person name="Braun B."/>
            <person name="Liere K."/>
            <person name="Szewzyk U."/>
        </authorList>
    </citation>
    <scope>NUCLEOTIDE SEQUENCE [LARGE SCALE GENOMIC DNA]</scope>
    <source>
        <strain evidence="3 4">OTSz_A_272</strain>
    </source>
</reference>
<dbReference type="Gene3D" id="1.10.490.10">
    <property type="entry name" value="Globins"/>
    <property type="match status" value="1"/>
</dbReference>
<dbReference type="InterPro" id="IPR012292">
    <property type="entry name" value="Globin/Proto"/>
</dbReference>
<dbReference type="STRING" id="1759059.ATE48_03720"/>
<keyword evidence="1" id="KW-0349">Heme</keyword>
<protein>
    <recommendedName>
        <fullName evidence="2">Globin domain-containing protein</fullName>
    </recommendedName>
</protein>
<evidence type="ECO:0000259" key="2">
    <source>
        <dbReference type="Pfam" id="PF00042"/>
    </source>
</evidence>
<dbReference type="InParanoid" id="A0A1B1AEU8"/>
<gene>
    <name evidence="3" type="ORF">ATE48_03720</name>
</gene>
<evidence type="ECO:0000313" key="4">
    <source>
        <dbReference type="Proteomes" id="UP000092498"/>
    </source>
</evidence>
<name>A0A1B1AEU8_9PROT</name>
<dbReference type="Proteomes" id="UP000092498">
    <property type="component" value="Chromosome"/>
</dbReference>
<dbReference type="GO" id="GO:0019825">
    <property type="term" value="F:oxygen binding"/>
    <property type="evidence" value="ECO:0007669"/>
    <property type="project" value="InterPro"/>
</dbReference>
<dbReference type="InterPro" id="IPR000971">
    <property type="entry name" value="Globin"/>
</dbReference>
<evidence type="ECO:0000256" key="1">
    <source>
        <dbReference type="RuleBase" id="RU000356"/>
    </source>
</evidence>
<dbReference type="GO" id="GO:0005344">
    <property type="term" value="F:oxygen carrier activity"/>
    <property type="evidence" value="ECO:0007669"/>
    <property type="project" value="UniProtKB-KW"/>
</dbReference>
<dbReference type="RefSeq" id="WP_066767940.1">
    <property type="nucleotide sequence ID" value="NZ_CP013244.1"/>
</dbReference>
<keyword evidence="1" id="KW-0561">Oxygen transport</keyword>
<keyword evidence="4" id="KW-1185">Reference proteome</keyword>
<keyword evidence="1" id="KW-0408">Iron</keyword>
<dbReference type="InterPro" id="IPR044399">
    <property type="entry name" value="Mb-like_M"/>
</dbReference>
<feature type="domain" description="Globin" evidence="2">
    <location>
        <begin position="26"/>
        <end position="127"/>
    </location>
</feature>
<dbReference type="CDD" id="cd01040">
    <property type="entry name" value="Mb-like"/>
    <property type="match status" value="1"/>
</dbReference>
<dbReference type="EMBL" id="CP013244">
    <property type="protein sequence ID" value="ANP45090.1"/>
    <property type="molecule type" value="Genomic_DNA"/>
</dbReference>
<dbReference type="GO" id="GO:0020037">
    <property type="term" value="F:heme binding"/>
    <property type="evidence" value="ECO:0007669"/>
    <property type="project" value="InterPro"/>
</dbReference>
<accession>A0A1B1AEU8</accession>
<sequence>MTFTGAGHVTASLERAAERAGDLTGDIYKRLFSDFPETEPLFVMDKNGAVRGNMLSHAFNSILDFIGERRYAHNFIASEIVTHVAYEVPPDAFAFFFTVMRDEIRAACGPHWTPEMDEAWQRLLGELERYVSRPTHVAP</sequence>